<dbReference type="RefSeq" id="WP_075399390.1">
    <property type="nucleotide sequence ID" value="NZ_MSDU01000039.1"/>
</dbReference>
<gene>
    <name evidence="2" type="ORF">BTO30_14280</name>
</gene>
<evidence type="ECO:0000313" key="3">
    <source>
        <dbReference type="Proteomes" id="UP000185568"/>
    </source>
</evidence>
<dbReference type="EMBL" id="MSDU01000039">
    <property type="protein sequence ID" value="OLN21553.1"/>
    <property type="molecule type" value="Genomic_DNA"/>
</dbReference>
<keyword evidence="3" id="KW-1185">Reference proteome</keyword>
<reference evidence="2 3" key="1">
    <citation type="submission" date="2016-12" db="EMBL/GenBank/DDBJ databases">
        <title>Domibacillus antri genome sequencing.</title>
        <authorList>
            <person name="Verma A."/>
            <person name="Krishnamurthi S."/>
        </authorList>
    </citation>
    <scope>NUCLEOTIDE SEQUENCE [LARGE SCALE GENOMIC DNA]</scope>
    <source>
        <strain evidence="2 3">XD80</strain>
    </source>
</reference>
<name>A0A1Q8Q2H5_9BACI</name>
<dbReference type="InterPro" id="IPR005297">
    <property type="entry name" value="Lipoprotein_repeat"/>
</dbReference>
<dbReference type="AlphaFoldDB" id="A0A1Q8Q2H5"/>
<dbReference type="PROSITE" id="PS51257">
    <property type="entry name" value="PROKAR_LIPOPROTEIN"/>
    <property type="match status" value="1"/>
</dbReference>
<dbReference type="OrthoDB" id="9800666at2"/>
<dbReference type="PANTHER" id="PTHR39335">
    <property type="entry name" value="BLL4220 PROTEIN"/>
    <property type="match status" value="1"/>
</dbReference>
<protein>
    <recommendedName>
        <fullName evidence="4">Lipoprotein</fullName>
    </recommendedName>
</protein>
<dbReference type="PANTHER" id="PTHR39335:SF1">
    <property type="entry name" value="BLL4220 PROTEIN"/>
    <property type="match status" value="1"/>
</dbReference>
<proteinExistence type="predicted"/>
<evidence type="ECO:0000313" key="2">
    <source>
        <dbReference type="EMBL" id="OLN21553.1"/>
    </source>
</evidence>
<evidence type="ECO:0008006" key="4">
    <source>
        <dbReference type="Google" id="ProtNLM"/>
    </source>
</evidence>
<feature type="region of interest" description="Disordered" evidence="1">
    <location>
        <begin position="23"/>
        <end position="42"/>
    </location>
</feature>
<comment type="caution">
    <text evidence="2">The sequence shown here is derived from an EMBL/GenBank/DDBJ whole genome shotgun (WGS) entry which is preliminary data.</text>
</comment>
<evidence type="ECO:0000256" key="1">
    <source>
        <dbReference type="SAM" id="MobiDB-lite"/>
    </source>
</evidence>
<dbReference type="Proteomes" id="UP000185568">
    <property type="component" value="Unassembled WGS sequence"/>
</dbReference>
<dbReference type="GO" id="GO:0043448">
    <property type="term" value="P:alkane catabolic process"/>
    <property type="evidence" value="ECO:0007669"/>
    <property type="project" value="TreeGrafter"/>
</dbReference>
<dbReference type="Pfam" id="PF03640">
    <property type="entry name" value="Lipoprotein_15"/>
    <property type="match status" value="2"/>
</dbReference>
<organism evidence="2 3">
    <name type="scientific">Domibacillus antri</name>
    <dbReference type="NCBI Taxonomy" id="1714264"/>
    <lineage>
        <taxon>Bacteria</taxon>
        <taxon>Bacillati</taxon>
        <taxon>Bacillota</taxon>
        <taxon>Bacilli</taxon>
        <taxon>Bacillales</taxon>
        <taxon>Bacillaceae</taxon>
        <taxon>Domibacillus</taxon>
    </lineage>
</organism>
<sequence length="160" mass="18107">MQKVAFYVFVLFILGGCRPDEPPENMSAPINEPQEAAQNSTDSLKVMEKDETGRYLADSTGMTLYYYLNDKPGVSACTDQCLDEWPPFYIGSNKVPEDFNEADFGVITRPDTGEKQTTYKGFPLYYFSRDQVAGQTNGYSADDKWYTVNNSIERIALNEK</sequence>
<accession>A0A1Q8Q2H5</accession>